<gene>
    <name evidence="1" type="ORF">CISIN_1g0358991mg</name>
</gene>
<proteinExistence type="predicted"/>
<name>A0A067DJ49_CITSI</name>
<evidence type="ECO:0000313" key="2">
    <source>
        <dbReference type="Proteomes" id="UP000027120"/>
    </source>
</evidence>
<feature type="non-terminal residue" evidence="1">
    <location>
        <position position="41"/>
    </location>
</feature>
<protein>
    <submittedName>
        <fullName evidence="1">Uncharacterized protein</fullName>
    </submittedName>
</protein>
<organism evidence="1 2">
    <name type="scientific">Citrus sinensis</name>
    <name type="common">Sweet orange</name>
    <name type="synonym">Citrus aurantium var. sinensis</name>
    <dbReference type="NCBI Taxonomy" id="2711"/>
    <lineage>
        <taxon>Eukaryota</taxon>
        <taxon>Viridiplantae</taxon>
        <taxon>Streptophyta</taxon>
        <taxon>Embryophyta</taxon>
        <taxon>Tracheophyta</taxon>
        <taxon>Spermatophyta</taxon>
        <taxon>Magnoliopsida</taxon>
        <taxon>eudicotyledons</taxon>
        <taxon>Gunneridae</taxon>
        <taxon>Pentapetalae</taxon>
        <taxon>rosids</taxon>
        <taxon>malvids</taxon>
        <taxon>Sapindales</taxon>
        <taxon>Rutaceae</taxon>
        <taxon>Aurantioideae</taxon>
        <taxon>Citrus</taxon>
    </lineage>
</organism>
<accession>A0A067DJ49</accession>
<sequence length="41" mass="4746">MKENDEELYIFSLMAEEALVVRLFNSENSPNWNQLANLSVS</sequence>
<reference evidence="1 2" key="1">
    <citation type="submission" date="2014-04" db="EMBL/GenBank/DDBJ databases">
        <authorList>
            <consortium name="International Citrus Genome Consortium"/>
            <person name="Gmitter F."/>
            <person name="Chen C."/>
            <person name="Farmerie W."/>
            <person name="Harkins T."/>
            <person name="Desany B."/>
            <person name="Mohiuddin M."/>
            <person name="Kodira C."/>
            <person name="Borodovsky M."/>
            <person name="Lomsadze A."/>
            <person name="Burns P."/>
            <person name="Jenkins J."/>
            <person name="Prochnik S."/>
            <person name="Shu S."/>
            <person name="Chapman J."/>
            <person name="Pitluck S."/>
            <person name="Schmutz J."/>
            <person name="Rokhsar D."/>
        </authorList>
    </citation>
    <scope>NUCLEOTIDE SEQUENCE</scope>
</reference>
<dbReference type="Proteomes" id="UP000027120">
    <property type="component" value="Unassembled WGS sequence"/>
</dbReference>
<evidence type="ECO:0000313" key="1">
    <source>
        <dbReference type="EMBL" id="KDO39037.1"/>
    </source>
</evidence>
<dbReference type="AlphaFoldDB" id="A0A067DJ49"/>
<dbReference type="EMBL" id="KK787065">
    <property type="protein sequence ID" value="KDO39037.1"/>
    <property type="molecule type" value="Genomic_DNA"/>
</dbReference>
<keyword evidence="2" id="KW-1185">Reference proteome</keyword>